<dbReference type="EMBL" id="JAUSSU010000012">
    <property type="protein sequence ID" value="MDQ0115781.1"/>
    <property type="molecule type" value="Genomic_DNA"/>
</dbReference>
<organism evidence="1 2">
    <name type="scientific">Paenibacillus harenae</name>
    <dbReference type="NCBI Taxonomy" id="306543"/>
    <lineage>
        <taxon>Bacteria</taxon>
        <taxon>Bacillati</taxon>
        <taxon>Bacillota</taxon>
        <taxon>Bacilli</taxon>
        <taxon>Bacillales</taxon>
        <taxon>Paenibacillaceae</taxon>
        <taxon>Paenibacillus</taxon>
    </lineage>
</organism>
<dbReference type="Proteomes" id="UP001229346">
    <property type="component" value="Unassembled WGS sequence"/>
</dbReference>
<name>A0ABT9U9V2_PAEHA</name>
<protein>
    <submittedName>
        <fullName evidence="1">Uncharacterized protein</fullName>
    </submittedName>
</protein>
<keyword evidence="2" id="KW-1185">Reference proteome</keyword>
<dbReference type="RefSeq" id="WP_307207719.1">
    <property type="nucleotide sequence ID" value="NZ_JAUSST010000009.1"/>
</dbReference>
<evidence type="ECO:0000313" key="2">
    <source>
        <dbReference type="Proteomes" id="UP001229346"/>
    </source>
</evidence>
<gene>
    <name evidence="1" type="ORF">J2T15_005248</name>
</gene>
<accession>A0ABT9U9V2</accession>
<evidence type="ECO:0000313" key="1">
    <source>
        <dbReference type="EMBL" id="MDQ0115781.1"/>
    </source>
</evidence>
<reference evidence="1 2" key="1">
    <citation type="submission" date="2023-07" db="EMBL/GenBank/DDBJ databases">
        <title>Sorghum-associated microbial communities from plants grown in Nebraska, USA.</title>
        <authorList>
            <person name="Schachtman D."/>
        </authorList>
    </citation>
    <scope>NUCLEOTIDE SEQUENCE [LARGE SCALE GENOMIC DNA]</scope>
    <source>
        <strain evidence="1 2">CC482</strain>
    </source>
</reference>
<comment type="caution">
    <text evidence="1">The sequence shown here is derived from an EMBL/GenBank/DDBJ whole genome shotgun (WGS) entry which is preliminary data.</text>
</comment>
<proteinExistence type="predicted"/>
<sequence length="157" mass="17623">MKLIMKIAIFAVAGYLVVLLAYQVVIRIEVFKAERSAGRFFDRLAAGRLDEAAKQLSMTAGSDGKAETAQEGWRSHIQALKDKGFYAVSYRGLEVDYDDGCVCSGRADVSFMADGRKRTHRVIFTLGDQDRVRETCLFLSDSEWGEAWDKASCHYSY</sequence>